<reference evidence="2" key="1">
    <citation type="submission" date="2025-08" db="UniProtKB">
        <authorList>
            <consortium name="RefSeq"/>
        </authorList>
    </citation>
    <scope>IDENTIFICATION</scope>
</reference>
<dbReference type="GeneID" id="100207626"/>
<evidence type="ECO:0000313" key="2">
    <source>
        <dbReference type="RefSeq" id="XP_065667212.1"/>
    </source>
</evidence>
<evidence type="ECO:0000313" key="1">
    <source>
        <dbReference type="Proteomes" id="UP001652625"/>
    </source>
</evidence>
<protein>
    <submittedName>
        <fullName evidence="2">Uncharacterized protein LOC100207626 isoform X3</fullName>
    </submittedName>
</protein>
<keyword evidence="1" id="KW-1185">Reference proteome</keyword>
<gene>
    <name evidence="2" type="primary">LOC100207626</name>
</gene>
<dbReference type="Proteomes" id="UP001652625">
    <property type="component" value="Chromosome 12"/>
</dbReference>
<organism evidence="1 2">
    <name type="scientific">Hydra vulgaris</name>
    <name type="common">Hydra</name>
    <name type="synonym">Hydra attenuata</name>
    <dbReference type="NCBI Taxonomy" id="6087"/>
    <lineage>
        <taxon>Eukaryota</taxon>
        <taxon>Metazoa</taxon>
        <taxon>Cnidaria</taxon>
        <taxon>Hydrozoa</taxon>
        <taxon>Hydroidolina</taxon>
        <taxon>Anthoathecata</taxon>
        <taxon>Aplanulata</taxon>
        <taxon>Hydridae</taxon>
        <taxon>Hydra</taxon>
    </lineage>
</organism>
<accession>A0ABM4CZ17</accession>
<name>A0ABM4CZ17_HYDVU</name>
<sequence length="152" mass="17840">MEDNEKCSTCLIFVQLKLCFNNEKIEKDFEEGSIKSFTLKSDMTYKSIKKMLRESFGLVDSSIVIKLRNKRGFLVPFYNKLESTTPDNPYLLEACKLYQNVLPLKRTASIITYEEVLKKKILLIDKRLSKLEMGVPTLPERQRLRIEEVFDF</sequence>
<proteinExistence type="predicted"/>
<dbReference type="RefSeq" id="XP_065667212.1">
    <property type="nucleotide sequence ID" value="XM_065811140.1"/>
</dbReference>